<organism evidence="2 3">
    <name type="scientific">Pseudobutyrivibrio ruminis</name>
    <dbReference type="NCBI Taxonomy" id="46206"/>
    <lineage>
        <taxon>Bacteria</taxon>
        <taxon>Bacillati</taxon>
        <taxon>Bacillota</taxon>
        <taxon>Clostridia</taxon>
        <taxon>Lachnospirales</taxon>
        <taxon>Lachnospiraceae</taxon>
        <taxon>Pseudobutyrivibrio</taxon>
    </lineage>
</organism>
<protein>
    <submittedName>
        <fullName evidence="2">Sce7726 family protein</fullName>
    </submittedName>
</protein>
<reference evidence="2" key="1">
    <citation type="submission" date="2019-04" db="EMBL/GenBank/DDBJ databases">
        <title>Evolution of Biomass-Degrading Anaerobic Consortia Revealed by Metagenomics.</title>
        <authorList>
            <person name="Peng X."/>
        </authorList>
    </citation>
    <scope>NUCLEOTIDE SEQUENCE</scope>
    <source>
        <strain evidence="2">SIG311</strain>
    </source>
</reference>
<dbReference type="NCBIfam" id="NF033832">
    <property type="entry name" value="sce7726_fam"/>
    <property type="match status" value="1"/>
</dbReference>
<gene>
    <name evidence="2" type="ORF">E7272_10465</name>
</gene>
<accession>A0A927YM08</accession>
<feature type="region of interest" description="Disordered" evidence="1">
    <location>
        <begin position="224"/>
        <end position="248"/>
    </location>
</feature>
<evidence type="ECO:0000256" key="1">
    <source>
        <dbReference type="SAM" id="MobiDB-lite"/>
    </source>
</evidence>
<dbReference type="AlphaFoldDB" id="A0A927YM08"/>
<sequence length="248" mass="29203">MLKDKDIREPLFDFLESEYGKTRIIEEKMMGSSRADVIMVITGALVGIEIKSDADTYVRLESQIKDYDKYFDYNIVVVGTSHANHVGEHIPEHWGIITVDEVDEKADFYFLRRPTLNKKMKLNRKLELLWRPELALLQEHYKMPKYPGKSKAFIRKTIMEWTKLPLTKAEITRIKRAAKLDGRELEIPETRIDVDDLNAQVSELLFERDYEKLLAEIAEYRKAHNPRKRGPKKSTRVRRIRRLAKSNK</sequence>
<comment type="caution">
    <text evidence="2">The sequence shown here is derived from an EMBL/GenBank/DDBJ whole genome shotgun (WGS) entry which is preliminary data.</text>
</comment>
<proteinExistence type="predicted"/>
<evidence type="ECO:0000313" key="2">
    <source>
        <dbReference type="EMBL" id="MBE5920250.1"/>
    </source>
</evidence>
<dbReference type="InterPro" id="IPR047729">
    <property type="entry name" value="Sce7726-like"/>
</dbReference>
<dbReference type="Proteomes" id="UP000766246">
    <property type="component" value="Unassembled WGS sequence"/>
</dbReference>
<evidence type="ECO:0000313" key="3">
    <source>
        <dbReference type="Proteomes" id="UP000766246"/>
    </source>
</evidence>
<name>A0A927YM08_9FIRM</name>
<dbReference type="EMBL" id="SVER01000028">
    <property type="protein sequence ID" value="MBE5920250.1"/>
    <property type="molecule type" value="Genomic_DNA"/>
</dbReference>